<dbReference type="InterPro" id="IPR039315">
    <property type="entry name" value="CheW"/>
</dbReference>
<dbReference type="PANTHER" id="PTHR22617:SF43">
    <property type="entry name" value="PROTEIN PILI"/>
    <property type="match status" value="1"/>
</dbReference>
<evidence type="ECO:0000313" key="2">
    <source>
        <dbReference type="EMBL" id="VAW37666.1"/>
    </source>
</evidence>
<dbReference type="GO" id="GO:0006935">
    <property type="term" value="P:chemotaxis"/>
    <property type="evidence" value="ECO:0007669"/>
    <property type="project" value="InterPro"/>
</dbReference>
<reference evidence="2" key="1">
    <citation type="submission" date="2018-06" db="EMBL/GenBank/DDBJ databases">
        <authorList>
            <person name="Zhirakovskaya E."/>
        </authorList>
    </citation>
    <scope>NUCLEOTIDE SEQUENCE</scope>
</reference>
<evidence type="ECO:0000259" key="1">
    <source>
        <dbReference type="PROSITE" id="PS50851"/>
    </source>
</evidence>
<dbReference type="Gene3D" id="2.40.50.180">
    <property type="entry name" value="CheA-289, Domain 4"/>
    <property type="match status" value="1"/>
</dbReference>
<dbReference type="PANTHER" id="PTHR22617">
    <property type="entry name" value="CHEMOTAXIS SENSOR HISTIDINE KINASE-RELATED"/>
    <property type="match status" value="1"/>
</dbReference>
<dbReference type="GO" id="GO:0005829">
    <property type="term" value="C:cytosol"/>
    <property type="evidence" value="ECO:0007669"/>
    <property type="project" value="TreeGrafter"/>
</dbReference>
<dbReference type="Gene3D" id="2.30.30.40">
    <property type="entry name" value="SH3 Domains"/>
    <property type="match status" value="1"/>
</dbReference>
<dbReference type="InterPro" id="IPR002545">
    <property type="entry name" value="CheW-lke_dom"/>
</dbReference>
<dbReference type="EMBL" id="UOEX01000219">
    <property type="protein sequence ID" value="VAW37666.1"/>
    <property type="molecule type" value="Genomic_DNA"/>
</dbReference>
<organism evidence="2">
    <name type="scientific">hydrothermal vent metagenome</name>
    <dbReference type="NCBI Taxonomy" id="652676"/>
    <lineage>
        <taxon>unclassified sequences</taxon>
        <taxon>metagenomes</taxon>
        <taxon>ecological metagenomes</taxon>
    </lineage>
</organism>
<dbReference type="Pfam" id="PF01584">
    <property type="entry name" value="CheW"/>
    <property type="match status" value="1"/>
</dbReference>
<proteinExistence type="predicted"/>
<gene>
    <name evidence="2" type="ORF">MNBD_DELTA03-1741</name>
</gene>
<dbReference type="PROSITE" id="PS50851">
    <property type="entry name" value="CHEW"/>
    <property type="match status" value="1"/>
</dbReference>
<dbReference type="AlphaFoldDB" id="A0A3B0VZE2"/>
<protein>
    <recommendedName>
        <fullName evidence="1">CheW-like domain-containing protein</fullName>
    </recommendedName>
</protein>
<sequence>MLLVLFNIGVERFALSCHAVVEILPFLCLKEASPRCEEISGLINYRGRPLPVLDLRRHFAASPCRQRLSSRIIVVNYQDERALGRRERYLGLLAEKVTETVVAADELLEACLQRAAGELKAKHYLDANLVGRELVQWFDPQAEILAILGDRLDLLP</sequence>
<dbReference type="GO" id="GO:0007165">
    <property type="term" value="P:signal transduction"/>
    <property type="evidence" value="ECO:0007669"/>
    <property type="project" value="InterPro"/>
</dbReference>
<dbReference type="SUPFAM" id="SSF50341">
    <property type="entry name" value="CheW-like"/>
    <property type="match status" value="1"/>
</dbReference>
<name>A0A3B0VZE2_9ZZZZ</name>
<accession>A0A3B0VZE2</accession>
<dbReference type="SMART" id="SM00260">
    <property type="entry name" value="CheW"/>
    <property type="match status" value="1"/>
</dbReference>
<dbReference type="InterPro" id="IPR036061">
    <property type="entry name" value="CheW-like_dom_sf"/>
</dbReference>
<feature type="domain" description="CheW-like" evidence="1">
    <location>
        <begin position="1"/>
        <end position="156"/>
    </location>
</feature>